<evidence type="ECO:0000256" key="2">
    <source>
        <dbReference type="ARBA" id="ARBA00022741"/>
    </source>
</evidence>
<comment type="caution">
    <text evidence="6">The sequence shown here is derived from an EMBL/GenBank/DDBJ whole genome shotgun (WGS) entry which is preliminary data.</text>
</comment>
<dbReference type="Proteomes" id="UP000292580">
    <property type="component" value="Unassembled WGS sequence"/>
</dbReference>
<reference evidence="6 7" key="1">
    <citation type="submission" date="2017-11" db="EMBL/GenBank/DDBJ databases">
        <title>Isolation and Characterization of Methanofollis Species from Methane Seep Offshore SW Taiwan.</title>
        <authorList>
            <person name="Teng N.-H."/>
            <person name="Lai M.-C."/>
            <person name="Chen S.-C."/>
        </authorList>
    </citation>
    <scope>NUCLEOTIDE SEQUENCE [LARGE SCALE GENOMIC DNA]</scope>
    <source>
        <strain evidence="6 7">FWC-SCC2</strain>
    </source>
</reference>
<protein>
    <recommendedName>
        <fullName evidence="5">Protein kinase domain-containing protein</fullName>
    </recommendedName>
</protein>
<evidence type="ECO:0000259" key="5">
    <source>
        <dbReference type="PROSITE" id="PS50011"/>
    </source>
</evidence>
<dbReference type="GO" id="GO:0016020">
    <property type="term" value="C:membrane"/>
    <property type="evidence" value="ECO:0007669"/>
    <property type="project" value="TreeGrafter"/>
</dbReference>
<dbReference type="InterPro" id="IPR000719">
    <property type="entry name" value="Prot_kinase_dom"/>
</dbReference>
<keyword evidence="4" id="KW-0067">ATP-binding</keyword>
<dbReference type="SUPFAM" id="SSF56112">
    <property type="entry name" value="Protein kinase-like (PK-like)"/>
    <property type="match status" value="1"/>
</dbReference>
<dbReference type="SMART" id="SM00220">
    <property type="entry name" value="S_TKc"/>
    <property type="match status" value="1"/>
</dbReference>
<evidence type="ECO:0000256" key="3">
    <source>
        <dbReference type="ARBA" id="ARBA00022777"/>
    </source>
</evidence>
<gene>
    <name evidence="6" type="ORF">CUJ86_05725</name>
</gene>
<dbReference type="AlphaFoldDB" id="A0A483CRG9"/>
<evidence type="ECO:0000256" key="1">
    <source>
        <dbReference type="ARBA" id="ARBA00022679"/>
    </source>
</evidence>
<keyword evidence="7" id="KW-1185">Reference proteome</keyword>
<dbReference type="Gene3D" id="1.10.510.10">
    <property type="entry name" value="Transferase(Phosphotransferase) domain 1"/>
    <property type="match status" value="1"/>
</dbReference>
<keyword evidence="3" id="KW-0418">Kinase</keyword>
<keyword evidence="2" id="KW-0547">Nucleotide-binding</keyword>
<dbReference type="InterPro" id="IPR008271">
    <property type="entry name" value="Ser/Thr_kinase_AS"/>
</dbReference>
<dbReference type="PANTHER" id="PTHR24348:SF22">
    <property type="entry name" value="NON-SPECIFIC SERINE_THREONINE PROTEIN KINASE"/>
    <property type="match status" value="1"/>
</dbReference>
<dbReference type="GO" id="GO:0000407">
    <property type="term" value="C:phagophore assembly site"/>
    <property type="evidence" value="ECO:0007669"/>
    <property type="project" value="TreeGrafter"/>
</dbReference>
<organism evidence="6 7">
    <name type="scientific">Methanofollis fontis</name>
    <dbReference type="NCBI Taxonomy" id="2052832"/>
    <lineage>
        <taxon>Archaea</taxon>
        <taxon>Methanobacteriati</taxon>
        <taxon>Methanobacteriota</taxon>
        <taxon>Stenosarchaea group</taxon>
        <taxon>Methanomicrobia</taxon>
        <taxon>Methanomicrobiales</taxon>
        <taxon>Methanomicrobiaceae</taxon>
        <taxon>Methanofollis</taxon>
    </lineage>
</organism>
<keyword evidence="1" id="KW-0808">Transferase</keyword>
<dbReference type="GO" id="GO:0005776">
    <property type="term" value="C:autophagosome"/>
    <property type="evidence" value="ECO:0007669"/>
    <property type="project" value="TreeGrafter"/>
</dbReference>
<sequence>MSDQVLKLEEEQCRDILDHYNNPELIYKGGQRIVYRFDHPEYGVVALKVGRYKTPDNPNGWDIERIEREINILQDIDSQYYPKNFCFKKLPDGRYIIIEEFIDSTPLSHCMDTFKKPSEALNLIKNLVIGLNVIWKMNVVHRDLKPDNILIKESNLPTIIDLGIARSLDSTSITETLLGGPCSKLYAAPEQLHYDKKRIDKRTDQYNLGIILVQLLLKGTHPFDPSLVGGNSIPHNIINGNWYTSIFNEPVLSPIFPLASQLLSPKPYQRFRFSNMILDKIDSCLEVYQ</sequence>
<feature type="domain" description="Protein kinase" evidence="5">
    <location>
        <begin position="20"/>
        <end position="285"/>
    </location>
</feature>
<dbReference type="Pfam" id="PF00069">
    <property type="entry name" value="Pkinase"/>
    <property type="match status" value="1"/>
</dbReference>
<dbReference type="InterPro" id="IPR011009">
    <property type="entry name" value="Kinase-like_dom_sf"/>
</dbReference>
<dbReference type="GO" id="GO:0005829">
    <property type="term" value="C:cytosol"/>
    <property type="evidence" value="ECO:0007669"/>
    <property type="project" value="TreeGrafter"/>
</dbReference>
<dbReference type="GO" id="GO:0005524">
    <property type="term" value="F:ATP binding"/>
    <property type="evidence" value="ECO:0007669"/>
    <property type="project" value="UniProtKB-KW"/>
</dbReference>
<proteinExistence type="predicted"/>
<evidence type="ECO:0000313" key="6">
    <source>
        <dbReference type="EMBL" id="TAJ44791.1"/>
    </source>
</evidence>
<dbReference type="PANTHER" id="PTHR24348">
    <property type="entry name" value="SERINE/THREONINE-PROTEIN KINASE UNC-51-RELATED"/>
    <property type="match status" value="1"/>
</dbReference>
<dbReference type="InterPro" id="IPR045269">
    <property type="entry name" value="Atg1-like"/>
</dbReference>
<dbReference type="GO" id="GO:0004674">
    <property type="term" value="F:protein serine/threonine kinase activity"/>
    <property type="evidence" value="ECO:0007669"/>
    <property type="project" value="InterPro"/>
</dbReference>
<accession>A0A483CRG9</accession>
<dbReference type="EMBL" id="PGCL01000002">
    <property type="protein sequence ID" value="TAJ44791.1"/>
    <property type="molecule type" value="Genomic_DNA"/>
</dbReference>
<dbReference type="PROSITE" id="PS50011">
    <property type="entry name" value="PROTEIN_KINASE_DOM"/>
    <property type="match status" value="1"/>
</dbReference>
<evidence type="ECO:0000313" key="7">
    <source>
        <dbReference type="Proteomes" id="UP000292580"/>
    </source>
</evidence>
<name>A0A483CRG9_9EURY</name>
<dbReference type="PROSITE" id="PS00108">
    <property type="entry name" value="PROTEIN_KINASE_ST"/>
    <property type="match status" value="1"/>
</dbReference>
<evidence type="ECO:0000256" key="4">
    <source>
        <dbReference type="ARBA" id="ARBA00022840"/>
    </source>
</evidence>